<keyword evidence="1" id="KW-1133">Transmembrane helix</keyword>
<gene>
    <name evidence="3" type="ORF">BPA30113_06190</name>
</gene>
<feature type="transmembrane region" description="Helical" evidence="1">
    <location>
        <begin position="30"/>
        <end position="52"/>
    </location>
</feature>
<evidence type="ECO:0000313" key="3">
    <source>
        <dbReference type="EMBL" id="VWC29303.1"/>
    </source>
</evidence>
<dbReference type="InterPro" id="IPR050739">
    <property type="entry name" value="MFP"/>
</dbReference>
<name>A0A6P2RC27_9BURK</name>
<reference evidence="3 4" key="1">
    <citation type="submission" date="2019-09" db="EMBL/GenBank/DDBJ databases">
        <authorList>
            <person name="Depoorter E."/>
        </authorList>
    </citation>
    <scope>NUCLEOTIDE SEQUENCE [LARGE SCALE GENOMIC DNA]</scope>
    <source>
        <strain evidence="3">LMG 30113</strain>
    </source>
</reference>
<dbReference type="Pfam" id="PF26002">
    <property type="entry name" value="Beta-barrel_AprE"/>
    <property type="match status" value="1"/>
</dbReference>
<dbReference type="InterPro" id="IPR058982">
    <property type="entry name" value="Beta-barrel_AprE"/>
</dbReference>
<keyword evidence="1" id="KW-0812">Transmembrane</keyword>
<proteinExistence type="predicted"/>
<keyword evidence="4" id="KW-1185">Reference proteome</keyword>
<dbReference type="PRINTS" id="PR01490">
    <property type="entry name" value="RTXTOXIND"/>
</dbReference>
<dbReference type="EMBL" id="CABVQD010000032">
    <property type="protein sequence ID" value="VWC29303.1"/>
    <property type="molecule type" value="Genomic_DNA"/>
</dbReference>
<dbReference type="PANTHER" id="PTHR30386">
    <property type="entry name" value="MEMBRANE FUSION SUBUNIT OF EMRAB-TOLC MULTIDRUG EFFLUX PUMP"/>
    <property type="match status" value="1"/>
</dbReference>
<dbReference type="Gene3D" id="2.40.30.170">
    <property type="match status" value="1"/>
</dbReference>
<keyword evidence="1" id="KW-0472">Membrane</keyword>
<evidence type="ECO:0000256" key="1">
    <source>
        <dbReference type="SAM" id="Phobius"/>
    </source>
</evidence>
<dbReference type="AlphaFoldDB" id="A0A6P2RC27"/>
<dbReference type="PANTHER" id="PTHR30386:SF28">
    <property type="entry name" value="EXPORTED PROTEIN"/>
    <property type="match status" value="1"/>
</dbReference>
<sequence>MTPPPSLFRSEARQAQEARSLGEILLIRPLSLTVMTAVAACMGVAVIVLLACGTYTRRTTVDGLVVPDAGLVKIYAQQPGLVLSKAAVEGARVARGQALYTISTDVRSEGAGPTQAALMTQAHERKASLQHEIAATRELQGDERRTSQTKVDSLRADLAGIDDQIAAQRTRAAIAADAATRYAGLLAQDYVSKDQAQQRDADSLDQQSKLRSLQRDRAGIVQQLAAATSDLAGLPLKQQNQLAQIDRSVMDVDQSLIESAAKSTLVATAPEAGIATAMIAQPGQFVDTEHPLASIVPDGSHWQAQLFVSSAAIGFVRTGDPVLIRYQAYPYQKFGQYRAHVLSIAHVALSAAELAVSGYPAGAAAGALYYRVTVALQDESVVAYGKRQPLQAGMALQADILQERRHLYEWVLAPLYSLTGKL</sequence>
<dbReference type="RefSeq" id="WP_034199273.1">
    <property type="nucleotide sequence ID" value="NZ_CABVQD010000032.1"/>
</dbReference>
<protein>
    <submittedName>
        <fullName evidence="3">Bacteriocin secretion protein</fullName>
    </submittedName>
</protein>
<feature type="domain" description="AprE-like beta-barrel" evidence="2">
    <location>
        <begin position="306"/>
        <end position="401"/>
    </location>
</feature>
<evidence type="ECO:0000313" key="4">
    <source>
        <dbReference type="Proteomes" id="UP000494330"/>
    </source>
</evidence>
<accession>A0A6P2RC27</accession>
<dbReference type="Proteomes" id="UP000494330">
    <property type="component" value="Unassembled WGS sequence"/>
</dbReference>
<evidence type="ECO:0000259" key="2">
    <source>
        <dbReference type="Pfam" id="PF26002"/>
    </source>
</evidence>
<organism evidence="3 4">
    <name type="scientific">Burkholderia paludis</name>
    <dbReference type="NCBI Taxonomy" id="1506587"/>
    <lineage>
        <taxon>Bacteria</taxon>
        <taxon>Pseudomonadati</taxon>
        <taxon>Pseudomonadota</taxon>
        <taxon>Betaproteobacteria</taxon>
        <taxon>Burkholderiales</taxon>
        <taxon>Burkholderiaceae</taxon>
        <taxon>Burkholderia</taxon>
        <taxon>Burkholderia cepacia complex</taxon>
    </lineage>
</organism>